<dbReference type="PROSITE" id="PS50122">
    <property type="entry name" value="CHEB"/>
    <property type="match status" value="1"/>
</dbReference>
<dbReference type="Pfam" id="PF01339">
    <property type="entry name" value="CheB_methylest"/>
    <property type="match status" value="1"/>
</dbReference>
<evidence type="ECO:0000259" key="5">
    <source>
        <dbReference type="PROSITE" id="PS50122"/>
    </source>
</evidence>
<evidence type="ECO:0000313" key="7">
    <source>
        <dbReference type="Proteomes" id="UP000553343"/>
    </source>
</evidence>
<keyword evidence="1 4" id="KW-0378">Hydrolase</keyword>
<organism evidence="6 7">
    <name type="scientific">Desulfobacter latus</name>
    <dbReference type="NCBI Taxonomy" id="2292"/>
    <lineage>
        <taxon>Bacteria</taxon>
        <taxon>Pseudomonadati</taxon>
        <taxon>Thermodesulfobacteriota</taxon>
        <taxon>Desulfobacteria</taxon>
        <taxon>Desulfobacterales</taxon>
        <taxon>Desulfobacteraceae</taxon>
        <taxon>Desulfobacter</taxon>
    </lineage>
</organism>
<name>A0A850T1A1_9BACT</name>
<reference evidence="6 7" key="1">
    <citation type="submission" date="2020-06" db="EMBL/GenBank/DDBJ databases">
        <title>High-quality draft genome of sulfate reducer Desulfobacter latus type strain AcrS2 isolated from marine sediment.</title>
        <authorList>
            <person name="Hoppe M."/>
            <person name="Larsen C.K."/>
            <person name="Marshall I.P.G."/>
            <person name="Schramm A."/>
            <person name="Marietou A.G."/>
        </authorList>
    </citation>
    <scope>NUCLEOTIDE SEQUENCE [LARGE SCALE GENOMIC DNA]</scope>
    <source>
        <strain evidence="6 7">AcRS2</strain>
    </source>
</reference>
<feature type="active site" evidence="4">
    <location>
        <position position="43"/>
    </location>
</feature>
<dbReference type="PANTHER" id="PTHR42872:SF3">
    <property type="entry name" value="PROTEIN-GLUTAMATE METHYLESTERASE_PROTEIN-GLUTAMINE GLUTAMINASE 1"/>
    <property type="match status" value="1"/>
</dbReference>
<feature type="domain" description="CheB-type methylesterase" evidence="5">
    <location>
        <begin position="4"/>
        <end position="184"/>
    </location>
</feature>
<dbReference type="GO" id="GO:0000156">
    <property type="term" value="F:phosphorelay response regulator activity"/>
    <property type="evidence" value="ECO:0007669"/>
    <property type="project" value="InterPro"/>
</dbReference>
<evidence type="ECO:0000256" key="3">
    <source>
        <dbReference type="ARBA" id="ARBA00048267"/>
    </source>
</evidence>
<dbReference type="InterPro" id="IPR000673">
    <property type="entry name" value="Sig_transdc_resp-reg_Me-estase"/>
</dbReference>
<feature type="active site" evidence="4">
    <location>
        <position position="136"/>
    </location>
</feature>
<evidence type="ECO:0000256" key="1">
    <source>
        <dbReference type="ARBA" id="ARBA00022801"/>
    </source>
</evidence>
<keyword evidence="7" id="KW-1185">Reference proteome</keyword>
<dbReference type="EC" id="3.1.1.61" evidence="2"/>
<gene>
    <name evidence="6" type="ORF">HXW94_14185</name>
</gene>
<feature type="active site" evidence="4">
    <location>
        <position position="16"/>
    </location>
</feature>
<dbReference type="GO" id="GO:0008984">
    <property type="term" value="F:protein-glutamate methylesterase activity"/>
    <property type="evidence" value="ECO:0007669"/>
    <property type="project" value="UniProtKB-EC"/>
</dbReference>
<evidence type="ECO:0000256" key="2">
    <source>
        <dbReference type="ARBA" id="ARBA00039140"/>
    </source>
</evidence>
<protein>
    <recommendedName>
        <fullName evidence="2">protein-glutamate methylesterase</fullName>
        <ecNumber evidence="2">3.1.1.61</ecNumber>
    </recommendedName>
</protein>
<dbReference type="Gene3D" id="3.40.50.180">
    <property type="entry name" value="Methylesterase CheB, C-terminal domain"/>
    <property type="match status" value="1"/>
</dbReference>
<evidence type="ECO:0000256" key="4">
    <source>
        <dbReference type="PROSITE-ProRule" id="PRU00050"/>
    </source>
</evidence>
<dbReference type="EMBL" id="JACADJ010000059">
    <property type="protein sequence ID" value="NWH06120.1"/>
    <property type="molecule type" value="Genomic_DNA"/>
</dbReference>
<dbReference type="SUPFAM" id="SSF52738">
    <property type="entry name" value="Methylesterase CheB, C-terminal domain"/>
    <property type="match status" value="1"/>
</dbReference>
<comment type="catalytic activity">
    <reaction evidence="3">
        <text>[protein]-L-glutamate 5-O-methyl ester + H2O = L-glutamyl-[protein] + methanol + H(+)</text>
        <dbReference type="Rhea" id="RHEA:23236"/>
        <dbReference type="Rhea" id="RHEA-COMP:10208"/>
        <dbReference type="Rhea" id="RHEA-COMP:10311"/>
        <dbReference type="ChEBI" id="CHEBI:15377"/>
        <dbReference type="ChEBI" id="CHEBI:15378"/>
        <dbReference type="ChEBI" id="CHEBI:17790"/>
        <dbReference type="ChEBI" id="CHEBI:29973"/>
        <dbReference type="ChEBI" id="CHEBI:82795"/>
        <dbReference type="EC" id="3.1.1.61"/>
    </reaction>
</comment>
<evidence type="ECO:0000313" key="6">
    <source>
        <dbReference type="EMBL" id="NWH06120.1"/>
    </source>
</evidence>
<accession>A0A850T1A1</accession>
<dbReference type="RefSeq" id="WP_178367572.1">
    <property type="nucleotide sequence ID" value="NZ_JACADJ010000059.1"/>
</dbReference>
<comment type="caution">
    <text evidence="6">The sequence shown here is derived from an EMBL/GenBank/DDBJ whole genome shotgun (WGS) entry which is preliminary data.</text>
</comment>
<dbReference type="AlphaFoldDB" id="A0A850T1A1"/>
<proteinExistence type="predicted"/>
<dbReference type="PANTHER" id="PTHR42872">
    <property type="entry name" value="PROTEIN-GLUTAMATE METHYLESTERASE/PROTEIN-GLUTAMINE GLUTAMINASE"/>
    <property type="match status" value="1"/>
</dbReference>
<keyword evidence="4" id="KW-0145">Chemotaxis</keyword>
<dbReference type="CDD" id="cd16433">
    <property type="entry name" value="CheB"/>
    <property type="match status" value="1"/>
</dbReference>
<dbReference type="GO" id="GO:0005737">
    <property type="term" value="C:cytoplasm"/>
    <property type="evidence" value="ECO:0007669"/>
    <property type="project" value="InterPro"/>
</dbReference>
<dbReference type="GO" id="GO:0006935">
    <property type="term" value="P:chemotaxis"/>
    <property type="evidence" value="ECO:0007669"/>
    <property type="project" value="UniProtKB-UniRule"/>
</dbReference>
<dbReference type="Proteomes" id="UP000553343">
    <property type="component" value="Unassembled WGS sequence"/>
</dbReference>
<sequence>MAVSKQSYDAIVIGVSAGGLVALTEILPKFDKDMTLPVMIVQHQHHDSDDFLVRYFDHLCRHSVREVEDKMPVESGTIYFAPANYHLLVEPDKTLSLSTEARVNYSRPSIDVLFESAADAYTDRLVGIILTGANSDGTHGAARIKKLGGLIIVQDPETAEAQAMPMSVIKHVQVDHILPLNTIGDFINRLNQEGYSF</sequence>
<dbReference type="InterPro" id="IPR035909">
    <property type="entry name" value="CheB_C"/>
</dbReference>